<feature type="compositionally biased region" description="Polar residues" evidence="1">
    <location>
        <begin position="30"/>
        <end position="43"/>
    </location>
</feature>
<dbReference type="InParanoid" id="A0A6P4A4Q4"/>
<dbReference type="Proteomes" id="UP001652623">
    <property type="component" value="Chromosome 5"/>
</dbReference>
<evidence type="ECO:0000313" key="2">
    <source>
        <dbReference type="Proteomes" id="UP001652623"/>
    </source>
</evidence>
<dbReference type="KEGG" id="zju:107423764"/>
<dbReference type="GeneID" id="107423764"/>
<proteinExistence type="predicted"/>
<feature type="region of interest" description="Disordered" evidence="1">
    <location>
        <begin position="94"/>
        <end position="127"/>
    </location>
</feature>
<sequence length="181" mass="19362">MVMAVLNPQDCLQNPLPSQTTTFPPKKSIRNSNGSSRIQTQQRNKSKRSTSRPKNSSPPKVEKPAAPTAAAAAADLVMGQVKILKRGEEFTVATAINRPPSPKKVVNKDEKRGAPVKGSGKKPDSGNWDSKFYAGSFVSIASPPPSSLPIPGFFAKKKSGVGLSNEEATNDLLKILRLDLV</sequence>
<dbReference type="PANTHER" id="PTHR33670">
    <property type="entry name" value="SPLICING FACTOR, PROLINE- AND GLUTAMINE-RICH-LIKE"/>
    <property type="match status" value="1"/>
</dbReference>
<dbReference type="AlphaFoldDB" id="A0A6P4A4Q4"/>
<accession>A0A6P4A4Q4</accession>
<feature type="region of interest" description="Disordered" evidence="1">
    <location>
        <begin position="1"/>
        <end position="70"/>
    </location>
</feature>
<gene>
    <name evidence="3" type="primary">LOC107423764</name>
</gene>
<dbReference type="RefSeq" id="XP_015888869.3">
    <property type="nucleotide sequence ID" value="XM_016033383.4"/>
</dbReference>
<evidence type="ECO:0000256" key="1">
    <source>
        <dbReference type="SAM" id="MobiDB-lite"/>
    </source>
</evidence>
<feature type="compositionally biased region" description="Polar residues" evidence="1">
    <location>
        <begin position="10"/>
        <end position="23"/>
    </location>
</feature>
<protein>
    <submittedName>
        <fullName evidence="3">Uncharacterized protein LOC107423764</fullName>
    </submittedName>
</protein>
<dbReference type="PANTHER" id="PTHR33670:SF17">
    <property type="entry name" value="ANTHER-SPECIFIC PROLINE-RICH PROTEIN APG"/>
    <property type="match status" value="1"/>
</dbReference>
<dbReference type="FunCoup" id="A0A6P4A4Q4">
    <property type="interactions" value="244"/>
</dbReference>
<evidence type="ECO:0000313" key="3">
    <source>
        <dbReference type="RefSeq" id="XP_015888869.3"/>
    </source>
</evidence>
<organism evidence="2 3">
    <name type="scientific">Ziziphus jujuba</name>
    <name type="common">Chinese jujube</name>
    <name type="synonym">Ziziphus sativa</name>
    <dbReference type="NCBI Taxonomy" id="326968"/>
    <lineage>
        <taxon>Eukaryota</taxon>
        <taxon>Viridiplantae</taxon>
        <taxon>Streptophyta</taxon>
        <taxon>Embryophyta</taxon>
        <taxon>Tracheophyta</taxon>
        <taxon>Spermatophyta</taxon>
        <taxon>Magnoliopsida</taxon>
        <taxon>eudicotyledons</taxon>
        <taxon>Gunneridae</taxon>
        <taxon>Pentapetalae</taxon>
        <taxon>rosids</taxon>
        <taxon>fabids</taxon>
        <taxon>Rosales</taxon>
        <taxon>Rhamnaceae</taxon>
        <taxon>Paliureae</taxon>
        <taxon>Ziziphus</taxon>
    </lineage>
</organism>
<reference evidence="3" key="1">
    <citation type="submission" date="2025-08" db="UniProtKB">
        <authorList>
            <consortium name="RefSeq"/>
        </authorList>
    </citation>
    <scope>IDENTIFICATION</scope>
    <source>
        <tissue evidence="3">Seedling</tissue>
    </source>
</reference>
<name>A0A6P4A4Q4_ZIZJJ</name>
<keyword evidence="2" id="KW-1185">Reference proteome</keyword>